<dbReference type="InterPro" id="IPR035940">
    <property type="entry name" value="CAP_sf"/>
</dbReference>
<dbReference type="InterPro" id="IPR001283">
    <property type="entry name" value="CRISP-related"/>
</dbReference>
<dbReference type="SMART" id="SM00257">
    <property type="entry name" value="LysM"/>
    <property type="match status" value="1"/>
</dbReference>
<dbReference type="Pfam" id="PF01476">
    <property type="entry name" value="LysM"/>
    <property type="match status" value="1"/>
</dbReference>
<dbReference type="EMBL" id="KV750697">
    <property type="protein sequence ID" value="OCL03698.1"/>
    <property type="molecule type" value="Genomic_DNA"/>
</dbReference>
<dbReference type="SUPFAM" id="SSF55797">
    <property type="entry name" value="PR-1-like"/>
    <property type="match status" value="1"/>
</dbReference>
<dbReference type="Gene3D" id="3.40.33.10">
    <property type="entry name" value="CAP"/>
    <property type="match status" value="1"/>
</dbReference>
<keyword evidence="3" id="KW-1185">Reference proteome</keyword>
<evidence type="ECO:0000313" key="3">
    <source>
        <dbReference type="Proteomes" id="UP000250140"/>
    </source>
</evidence>
<dbReference type="Proteomes" id="UP000250140">
    <property type="component" value="Unassembled WGS sequence"/>
</dbReference>
<organism evidence="2 3">
    <name type="scientific">Glonium stellatum</name>
    <dbReference type="NCBI Taxonomy" id="574774"/>
    <lineage>
        <taxon>Eukaryota</taxon>
        <taxon>Fungi</taxon>
        <taxon>Dikarya</taxon>
        <taxon>Ascomycota</taxon>
        <taxon>Pezizomycotina</taxon>
        <taxon>Dothideomycetes</taxon>
        <taxon>Pleosporomycetidae</taxon>
        <taxon>Gloniales</taxon>
        <taxon>Gloniaceae</taxon>
        <taxon>Glonium</taxon>
    </lineage>
</organism>
<evidence type="ECO:0000259" key="1">
    <source>
        <dbReference type="PROSITE" id="PS51782"/>
    </source>
</evidence>
<dbReference type="InterPro" id="IPR018392">
    <property type="entry name" value="LysM"/>
</dbReference>
<dbReference type="PRINTS" id="PR00838">
    <property type="entry name" value="V5ALLERGEN"/>
</dbReference>
<sequence length="211" mass="22847">MTYTVVKGDSLSEIAHKFNITVKELEAANPKITNPDDIRIGEVLNIPKHPEMQPTQQARASSLNEDQKHALELHNTARQHISASTHVSRPALTWDTSLAADAQKYAQHLIDTNGFAHSGAPGVGENLAKSWPADSGSLAKGTQMWLDEEKNYHGEPIGQGDFSGYGHWTQCIWPTTTRVGVGLARGNGACVVVGRYAPPGNWTGKSAWTGK</sequence>
<dbReference type="PROSITE" id="PS51782">
    <property type="entry name" value="LYSM"/>
    <property type="match status" value="1"/>
</dbReference>
<dbReference type="AlphaFoldDB" id="A0A8E2ES57"/>
<protein>
    <submittedName>
        <fullName evidence="2">Carbohydrate-binding module family 50 protein</fullName>
    </submittedName>
</protein>
<proteinExistence type="predicted"/>
<dbReference type="CDD" id="cd00118">
    <property type="entry name" value="LysM"/>
    <property type="match status" value="1"/>
</dbReference>
<dbReference type="PRINTS" id="PR00837">
    <property type="entry name" value="V5TPXLIKE"/>
</dbReference>
<dbReference type="InterPro" id="IPR002413">
    <property type="entry name" value="V5_allergen-like"/>
</dbReference>
<dbReference type="InterPro" id="IPR014044">
    <property type="entry name" value="CAP_dom"/>
</dbReference>
<name>A0A8E2ES57_9PEZI</name>
<reference evidence="2 3" key="1">
    <citation type="journal article" date="2016" name="Nat. Commun.">
        <title>Ectomycorrhizal ecology is imprinted in the genome of the dominant symbiotic fungus Cenococcum geophilum.</title>
        <authorList>
            <consortium name="DOE Joint Genome Institute"/>
            <person name="Peter M."/>
            <person name="Kohler A."/>
            <person name="Ohm R.A."/>
            <person name="Kuo A."/>
            <person name="Krutzmann J."/>
            <person name="Morin E."/>
            <person name="Arend M."/>
            <person name="Barry K.W."/>
            <person name="Binder M."/>
            <person name="Choi C."/>
            <person name="Clum A."/>
            <person name="Copeland A."/>
            <person name="Grisel N."/>
            <person name="Haridas S."/>
            <person name="Kipfer T."/>
            <person name="LaButti K."/>
            <person name="Lindquist E."/>
            <person name="Lipzen A."/>
            <person name="Maire R."/>
            <person name="Meier B."/>
            <person name="Mihaltcheva S."/>
            <person name="Molinier V."/>
            <person name="Murat C."/>
            <person name="Poggeler S."/>
            <person name="Quandt C.A."/>
            <person name="Sperisen C."/>
            <person name="Tritt A."/>
            <person name="Tisserant E."/>
            <person name="Crous P.W."/>
            <person name="Henrissat B."/>
            <person name="Nehls U."/>
            <person name="Egli S."/>
            <person name="Spatafora J.W."/>
            <person name="Grigoriev I.V."/>
            <person name="Martin F.M."/>
        </authorList>
    </citation>
    <scope>NUCLEOTIDE SEQUENCE [LARGE SCALE GENOMIC DNA]</scope>
    <source>
        <strain evidence="2 3">CBS 207.34</strain>
    </source>
</reference>
<evidence type="ECO:0000313" key="2">
    <source>
        <dbReference type="EMBL" id="OCL03698.1"/>
    </source>
</evidence>
<feature type="domain" description="LysM" evidence="1">
    <location>
        <begin position="1"/>
        <end position="46"/>
    </location>
</feature>
<accession>A0A8E2ES57</accession>
<gene>
    <name evidence="2" type="ORF">AOQ84DRAFT_392080</name>
</gene>
<dbReference type="PANTHER" id="PTHR10334">
    <property type="entry name" value="CYSTEINE-RICH SECRETORY PROTEIN-RELATED"/>
    <property type="match status" value="1"/>
</dbReference>
<dbReference type="SMART" id="SM00198">
    <property type="entry name" value="SCP"/>
    <property type="match status" value="1"/>
</dbReference>
<dbReference type="SUPFAM" id="SSF54106">
    <property type="entry name" value="LysM domain"/>
    <property type="match status" value="1"/>
</dbReference>
<dbReference type="Pfam" id="PF00188">
    <property type="entry name" value="CAP"/>
    <property type="match status" value="1"/>
</dbReference>
<dbReference type="InterPro" id="IPR036779">
    <property type="entry name" value="LysM_dom_sf"/>
</dbReference>
<dbReference type="OrthoDB" id="337038at2759"/>
<dbReference type="Gene3D" id="3.10.350.10">
    <property type="entry name" value="LysM domain"/>
    <property type="match status" value="1"/>
</dbReference>